<accession>A0ABR7NQ16</accession>
<proteinExistence type="predicted"/>
<dbReference type="InterPro" id="IPR011650">
    <property type="entry name" value="Peptidase_M20_dimer"/>
</dbReference>
<keyword evidence="2" id="KW-0645">Protease</keyword>
<dbReference type="Proteomes" id="UP000647491">
    <property type="component" value="Unassembled WGS sequence"/>
</dbReference>
<evidence type="ECO:0000313" key="3">
    <source>
        <dbReference type="Proteomes" id="UP000647491"/>
    </source>
</evidence>
<comment type="caution">
    <text evidence="2">The sequence shown here is derived from an EMBL/GenBank/DDBJ whole genome shotgun (WGS) entry which is preliminary data.</text>
</comment>
<keyword evidence="3" id="KW-1185">Reference proteome</keyword>
<dbReference type="PANTHER" id="PTHR43501">
    <property type="entry name" value="CYTOSOL NON-SPECIFIC DIPEPTIDASE"/>
    <property type="match status" value="1"/>
</dbReference>
<dbReference type="EMBL" id="JACRTJ010000006">
    <property type="protein sequence ID" value="MBC8598169.1"/>
    <property type="molecule type" value="Genomic_DNA"/>
</dbReference>
<feature type="domain" description="Peptidase M20 dimerisation" evidence="1">
    <location>
        <begin position="222"/>
        <end position="287"/>
    </location>
</feature>
<organism evidence="2 3">
    <name type="scientific">Enterocloster hominis</name>
    <name type="common">ex Liu et al. 2021</name>
    <dbReference type="NCBI Taxonomy" id="2763663"/>
    <lineage>
        <taxon>Bacteria</taxon>
        <taxon>Bacillati</taxon>
        <taxon>Bacillota</taxon>
        <taxon>Clostridia</taxon>
        <taxon>Lachnospirales</taxon>
        <taxon>Lachnospiraceae</taxon>
        <taxon>Enterocloster</taxon>
    </lineage>
</organism>
<name>A0ABR7NQ16_9FIRM</name>
<dbReference type="Pfam" id="PF07687">
    <property type="entry name" value="M20_dimer"/>
    <property type="match status" value="1"/>
</dbReference>
<dbReference type="Pfam" id="PF01546">
    <property type="entry name" value="Peptidase_M20"/>
    <property type="match status" value="1"/>
</dbReference>
<gene>
    <name evidence="2" type="primary">pepD</name>
    <name evidence="2" type="ORF">H8708_02835</name>
</gene>
<dbReference type="PRINTS" id="PR00934">
    <property type="entry name" value="XHISDIPTASE"/>
</dbReference>
<dbReference type="InterPro" id="IPR001160">
    <property type="entry name" value="Peptidase_M20C"/>
</dbReference>
<dbReference type="InterPro" id="IPR002933">
    <property type="entry name" value="Peptidase_M20"/>
</dbReference>
<dbReference type="GO" id="GO:0016805">
    <property type="term" value="F:dipeptidase activity"/>
    <property type="evidence" value="ECO:0007669"/>
    <property type="project" value="UniProtKB-KW"/>
</dbReference>
<dbReference type="PIRSF" id="PIRSF016599">
    <property type="entry name" value="Xaa-His_dipept"/>
    <property type="match status" value="1"/>
</dbReference>
<dbReference type="EC" id="3.4.13.20" evidence="2"/>
<keyword evidence="2" id="KW-0378">Hydrolase</keyword>
<evidence type="ECO:0000313" key="2">
    <source>
        <dbReference type="EMBL" id="MBC8598169.1"/>
    </source>
</evidence>
<keyword evidence="2" id="KW-0224">Dipeptidase</keyword>
<reference evidence="2 3" key="1">
    <citation type="submission" date="2020-08" db="EMBL/GenBank/DDBJ databases">
        <title>Genome public.</title>
        <authorList>
            <person name="Liu C."/>
            <person name="Sun Q."/>
        </authorList>
    </citation>
    <scope>NUCLEOTIDE SEQUENCE [LARGE SCALE GENOMIC DNA]</scope>
    <source>
        <strain evidence="2 3">BX10</strain>
    </source>
</reference>
<dbReference type="SUPFAM" id="SSF53187">
    <property type="entry name" value="Zn-dependent exopeptidases"/>
    <property type="match status" value="1"/>
</dbReference>
<dbReference type="NCBIfam" id="TIGR01893">
    <property type="entry name" value="aa-his-dipept"/>
    <property type="match status" value="1"/>
</dbReference>
<protein>
    <submittedName>
        <fullName evidence="2">Beta-Ala-His dipeptidase</fullName>
        <ecNumber evidence="2">3.4.13.20</ecNumber>
    </submittedName>
</protein>
<dbReference type="Gene3D" id="3.40.630.10">
    <property type="entry name" value="Zn peptidases"/>
    <property type="match status" value="2"/>
</dbReference>
<evidence type="ECO:0000259" key="1">
    <source>
        <dbReference type="Pfam" id="PF07687"/>
    </source>
</evidence>
<dbReference type="RefSeq" id="WP_262426889.1">
    <property type="nucleotide sequence ID" value="NZ_JACRTJ010000006.1"/>
</dbReference>
<dbReference type="PANTHER" id="PTHR43501:SF1">
    <property type="entry name" value="CYTOSOL NON-SPECIFIC DIPEPTIDASE"/>
    <property type="match status" value="1"/>
</dbReference>
<sequence length="476" mass="52926">MNVLDHEKLHQKYFEELSRIPRASFKEERVSDYLEDFARTRGLDYKRDTIGNVVIYKPASAGYEDHGAVILQAHTDMVCEKNADCTHDFDRDPIDLYIENGILKARGTTLGADDGMGCAYMLALLDMDTPHPALECAFTVQEEVGLNGAFALKPEYFTAKKYVNLDFGGRGKGTCTTSAGGEMVGLKKPVEYEDCALPAYRLFITGLKGGHSGSCIILELGNSLKICGRILKEISGSSDLRIVSLDGGLKNNAIPRECEAVFASGAPREQIERAMESITAEIRNELKFQESELSVTLETAACTRAMSEETSADLVDLMYLLPTGLRHRSLQIENLPVASENLASVRCKEDYVEFQYSLRAEKMSWRDQMEKELCILAGIYDMTVDVYSKFPSWEFNPDSALRNTLLKAYKEVKGTEMELLATHGGLECGVFCDMIPGLDVVTLGAETDGAHTPQEQMNLKSFDQTFEVLKNLLERL</sequence>